<proteinExistence type="predicted"/>
<feature type="region of interest" description="Disordered" evidence="1">
    <location>
        <begin position="101"/>
        <end position="121"/>
    </location>
</feature>
<evidence type="ECO:0000256" key="1">
    <source>
        <dbReference type="SAM" id="MobiDB-lite"/>
    </source>
</evidence>
<comment type="caution">
    <text evidence="2">The sequence shown here is derived from an EMBL/GenBank/DDBJ whole genome shotgun (WGS) entry which is preliminary data.</text>
</comment>
<evidence type="ECO:0000313" key="3">
    <source>
        <dbReference type="Proteomes" id="UP001190700"/>
    </source>
</evidence>
<accession>A0AAE0G3J7</accession>
<protein>
    <submittedName>
        <fullName evidence="2">Uncharacterized protein</fullName>
    </submittedName>
</protein>
<dbReference type="AlphaFoldDB" id="A0AAE0G3J7"/>
<organism evidence="2 3">
    <name type="scientific">Cymbomonas tetramitiformis</name>
    <dbReference type="NCBI Taxonomy" id="36881"/>
    <lineage>
        <taxon>Eukaryota</taxon>
        <taxon>Viridiplantae</taxon>
        <taxon>Chlorophyta</taxon>
        <taxon>Pyramimonadophyceae</taxon>
        <taxon>Pyramimonadales</taxon>
        <taxon>Pyramimonadaceae</taxon>
        <taxon>Cymbomonas</taxon>
    </lineage>
</organism>
<keyword evidence="3" id="KW-1185">Reference proteome</keyword>
<reference evidence="2 3" key="1">
    <citation type="journal article" date="2015" name="Genome Biol. Evol.">
        <title>Comparative Genomics of a Bacterivorous Green Alga Reveals Evolutionary Causalities and Consequences of Phago-Mixotrophic Mode of Nutrition.</title>
        <authorList>
            <person name="Burns J.A."/>
            <person name="Paasch A."/>
            <person name="Narechania A."/>
            <person name="Kim E."/>
        </authorList>
    </citation>
    <scope>NUCLEOTIDE SEQUENCE [LARGE SCALE GENOMIC DNA]</scope>
    <source>
        <strain evidence="2 3">PLY_AMNH</strain>
    </source>
</reference>
<sequence length="121" mass="12953">MNSFTEEIDKHDDLTARFQHAIDNDDAEEFEALCVLAGGKPEILSEISVCSFWVGDGDRLVTAVSRYVRCGQPAEDQMSFSVGGASVERDVHMGAFAARAVAPATAPPPPPTEPEPECGSE</sequence>
<dbReference type="Proteomes" id="UP001190700">
    <property type="component" value="Unassembled WGS sequence"/>
</dbReference>
<evidence type="ECO:0000313" key="2">
    <source>
        <dbReference type="EMBL" id="KAK3270879.1"/>
    </source>
</evidence>
<gene>
    <name evidence="2" type="ORF">CYMTET_20741</name>
</gene>
<name>A0AAE0G3J7_9CHLO</name>
<dbReference type="EMBL" id="LGRX02010158">
    <property type="protein sequence ID" value="KAK3270879.1"/>
    <property type="molecule type" value="Genomic_DNA"/>
</dbReference>